<gene>
    <name evidence="9" type="ORF">BN873_330060</name>
</gene>
<sequence>MATESGESTTTRPPQISRYRLLRTLGRGAMGVVYLGYDEAIDRQVAIKTIHRTLLEGRDGAEWLERFRREVRAAGRCLHPNIVTVFEYGEETGVPYIVMEYVQGRELRDYLKDRQPLPLANAVAVTVQVLHALNHAHASGVVHRDIKPGNIILLPDSQVKVSDFGIARVEATSGMTQQGMTVGTPAYMAPEQFSGREADRRADIYATGVVLFEMLTGNRPFAGRGAGELMYKVLNDPPPRATTLNPRLPSELDAVLKKALAKAPEDRFQSAGEFIAILENLRLVEREVTADGSTLIRVAPVPVPESPTNALPGWDATLLSQTERLLTEVLGPVARVLIRRTAQQVSSPAELLQQLAAAIPGEPERLLFQRRMRGVMGGTLGGSISRTVTGGSSAPSSQISAPVGSLDQAMLETARQKLAVYVGPIAKVLVKQAAAQARTPQELYQRLAEHIPTANERSAFLKQTPG</sequence>
<feature type="binding site" evidence="7">
    <location>
        <position position="48"/>
    </location>
    <ligand>
        <name>ATP</name>
        <dbReference type="ChEBI" id="CHEBI:30616"/>
    </ligand>
</feature>
<name>W6MD98_9GAMM</name>
<dbReference type="InterPro" id="IPR017441">
    <property type="entry name" value="Protein_kinase_ATP_BS"/>
</dbReference>
<evidence type="ECO:0000256" key="7">
    <source>
        <dbReference type="PROSITE-ProRule" id="PRU10141"/>
    </source>
</evidence>
<proteinExistence type="predicted"/>
<dbReference type="GO" id="GO:0004674">
    <property type="term" value="F:protein serine/threonine kinase activity"/>
    <property type="evidence" value="ECO:0007669"/>
    <property type="project" value="UniProtKB-KW"/>
</dbReference>
<keyword evidence="4 7" id="KW-0547">Nucleotide-binding</keyword>
<reference evidence="9" key="1">
    <citation type="submission" date="2013-07" db="EMBL/GenBank/DDBJ databases">
        <authorList>
            <person name="McIlroy S."/>
        </authorList>
    </citation>
    <scope>NUCLEOTIDE SEQUENCE [LARGE SCALE GENOMIC DNA]</scope>
    <source>
        <strain evidence="9">Run_A_D11</strain>
    </source>
</reference>
<dbReference type="PANTHER" id="PTHR43289">
    <property type="entry name" value="MITOGEN-ACTIVATED PROTEIN KINASE KINASE KINASE 20-RELATED"/>
    <property type="match status" value="1"/>
</dbReference>
<dbReference type="PANTHER" id="PTHR43289:SF6">
    <property type="entry name" value="SERINE_THREONINE-PROTEIN KINASE NEKL-3"/>
    <property type="match status" value="1"/>
</dbReference>
<evidence type="ECO:0000256" key="3">
    <source>
        <dbReference type="ARBA" id="ARBA00022679"/>
    </source>
</evidence>
<evidence type="ECO:0000256" key="2">
    <source>
        <dbReference type="ARBA" id="ARBA00022527"/>
    </source>
</evidence>
<dbReference type="OrthoDB" id="9801841at2"/>
<keyword evidence="10" id="KW-1185">Reference proteome</keyword>
<evidence type="ECO:0000313" key="9">
    <source>
        <dbReference type="EMBL" id="CDI02583.1"/>
    </source>
</evidence>
<dbReference type="Gene3D" id="1.10.510.10">
    <property type="entry name" value="Transferase(Phosphotransferase) domain 1"/>
    <property type="match status" value="1"/>
</dbReference>
<dbReference type="SMART" id="SM00220">
    <property type="entry name" value="S_TKc"/>
    <property type="match status" value="1"/>
</dbReference>
<dbReference type="InterPro" id="IPR000719">
    <property type="entry name" value="Prot_kinase_dom"/>
</dbReference>
<dbReference type="RefSeq" id="WP_053085275.1">
    <property type="nucleotide sequence ID" value="NZ_CBTJ020000040.1"/>
</dbReference>
<dbReference type="InterPro" id="IPR058395">
    <property type="entry name" value="DUF8082"/>
</dbReference>
<dbReference type="Pfam" id="PF00069">
    <property type="entry name" value="Pkinase"/>
    <property type="match status" value="1"/>
</dbReference>
<evidence type="ECO:0000313" key="10">
    <source>
        <dbReference type="Proteomes" id="UP000035760"/>
    </source>
</evidence>
<dbReference type="CDD" id="cd14014">
    <property type="entry name" value="STKc_PknB_like"/>
    <property type="match status" value="1"/>
</dbReference>
<reference evidence="9" key="2">
    <citation type="submission" date="2014-03" db="EMBL/GenBank/DDBJ databases">
        <title>Candidatus Competibacter-lineage genomes retrieved from metagenomes reveal functional metabolic diversity.</title>
        <authorList>
            <person name="McIlroy S.J."/>
            <person name="Albertsen M."/>
            <person name="Andresen E.K."/>
            <person name="Saunders A.M."/>
            <person name="Kristiansen R."/>
            <person name="Stokholm-Bjerregaard M."/>
            <person name="Nielsen K.L."/>
            <person name="Nielsen P.H."/>
        </authorList>
    </citation>
    <scope>NUCLEOTIDE SEQUENCE</scope>
    <source>
        <strain evidence="9">Run_A_D11</strain>
    </source>
</reference>
<comment type="caution">
    <text evidence="9">The sequence shown here is derived from an EMBL/GenBank/DDBJ whole genome shotgun (WGS) entry which is preliminary data.</text>
</comment>
<organism evidence="9 10">
    <name type="scientific">Candidatus Competibacter denitrificans Run_A_D11</name>
    <dbReference type="NCBI Taxonomy" id="1400863"/>
    <lineage>
        <taxon>Bacteria</taxon>
        <taxon>Pseudomonadati</taxon>
        <taxon>Pseudomonadota</taxon>
        <taxon>Gammaproteobacteria</taxon>
        <taxon>Candidatus Competibacteraceae</taxon>
        <taxon>Candidatus Competibacter</taxon>
    </lineage>
</organism>
<accession>W6MD98</accession>
<keyword evidence="3" id="KW-0808">Transferase</keyword>
<keyword evidence="5 9" id="KW-0418">Kinase</keyword>
<evidence type="ECO:0000256" key="1">
    <source>
        <dbReference type="ARBA" id="ARBA00012513"/>
    </source>
</evidence>
<dbReference type="PROSITE" id="PS50011">
    <property type="entry name" value="PROTEIN_KINASE_DOM"/>
    <property type="match status" value="1"/>
</dbReference>
<dbReference type="SUPFAM" id="SSF56112">
    <property type="entry name" value="Protein kinase-like (PK-like)"/>
    <property type="match status" value="1"/>
</dbReference>
<dbReference type="STRING" id="1400863.BN873_330060"/>
<keyword evidence="2 9" id="KW-0723">Serine/threonine-protein kinase</keyword>
<dbReference type="PROSITE" id="PS00107">
    <property type="entry name" value="PROTEIN_KINASE_ATP"/>
    <property type="match status" value="1"/>
</dbReference>
<dbReference type="Gene3D" id="3.30.200.20">
    <property type="entry name" value="Phosphorylase Kinase, domain 1"/>
    <property type="match status" value="1"/>
</dbReference>
<evidence type="ECO:0000256" key="4">
    <source>
        <dbReference type="ARBA" id="ARBA00022741"/>
    </source>
</evidence>
<evidence type="ECO:0000259" key="8">
    <source>
        <dbReference type="PROSITE" id="PS50011"/>
    </source>
</evidence>
<dbReference type="EMBL" id="CBTJ020000040">
    <property type="protein sequence ID" value="CDI02583.1"/>
    <property type="molecule type" value="Genomic_DNA"/>
</dbReference>
<dbReference type="GO" id="GO:0005524">
    <property type="term" value="F:ATP binding"/>
    <property type="evidence" value="ECO:0007669"/>
    <property type="project" value="UniProtKB-UniRule"/>
</dbReference>
<dbReference type="InterPro" id="IPR008271">
    <property type="entry name" value="Ser/Thr_kinase_AS"/>
</dbReference>
<dbReference type="FunFam" id="1.10.510.10:FF:000021">
    <property type="entry name" value="Serine/threonine protein kinase"/>
    <property type="match status" value="1"/>
</dbReference>
<evidence type="ECO:0000256" key="6">
    <source>
        <dbReference type="ARBA" id="ARBA00022840"/>
    </source>
</evidence>
<feature type="domain" description="Protein kinase" evidence="8">
    <location>
        <begin position="19"/>
        <end position="283"/>
    </location>
</feature>
<keyword evidence="6 7" id="KW-0067">ATP-binding</keyword>
<evidence type="ECO:0000256" key="5">
    <source>
        <dbReference type="ARBA" id="ARBA00022777"/>
    </source>
</evidence>
<dbReference type="AlphaFoldDB" id="W6MD98"/>
<dbReference type="Pfam" id="PF26309">
    <property type="entry name" value="DUF8082"/>
    <property type="match status" value="2"/>
</dbReference>
<dbReference type="EC" id="2.7.11.1" evidence="1"/>
<dbReference type="Proteomes" id="UP000035760">
    <property type="component" value="Unassembled WGS sequence"/>
</dbReference>
<protein>
    <recommendedName>
        <fullName evidence="1">non-specific serine/threonine protein kinase</fullName>
        <ecNumber evidence="1">2.7.11.1</ecNumber>
    </recommendedName>
</protein>
<dbReference type="PROSITE" id="PS00108">
    <property type="entry name" value="PROTEIN_KINASE_ST"/>
    <property type="match status" value="1"/>
</dbReference>
<dbReference type="InterPro" id="IPR011009">
    <property type="entry name" value="Kinase-like_dom_sf"/>
</dbReference>